<proteinExistence type="predicted"/>
<sequence>MSLAIRTPPHIVRRTTAGWPAQMNGLLLGRLPERLFNPMAAVMARLEIPDLRPYGIARPAEGLKTRLRTGRYVPLQDVGIVRDVVARRVRPVAAVTGFDENSVRLADGTSVQPDVVIAATGYGTGLSDLFEDPSLLDDTGVPLVHGGAPARPGLYFVGYDVTLGGMLRQAAIESRRVARAAAPHQPRNGR</sequence>
<reference evidence="2 3" key="1">
    <citation type="submission" date="2021-01" db="EMBL/GenBank/DDBJ databases">
        <title>Actinoplanes sp. nov. LDG1-06 isolated from lichen.</title>
        <authorList>
            <person name="Saeng-In P."/>
            <person name="Phongsopitanun W."/>
            <person name="Kanchanasin P."/>
            <person name="Yuki M."/>
            <person name="Kudo T."/>
            <person name="Ohkuma M."/>
            <person name="Tanasupawat S."/>
        </authorList>
    </citation>
    <scope>NUCLEOTIDE SEQUENCE [LARGE SCALE GENOMIC DNA]</scope>
    <source>
        <strain evidence="2 3">LDG1-06</strain>
    </source>
</reference>
<keyword evidence="1" id="KW-0560">Oxidoreductase</keyword>
<comment type="caution">
    <text evidence="2">The sequence shown here is derived from an EMBL/GenBank/DDBJ whole genome shotgun (WGS) entry which is preliminary data.</text>
</comment>
<dbReference type="InterPro" id="IPR050982">
    <property type="entry name" value="Auxin_biosynth/cation_transpt"/>
</dbReference>
<evidence type="ECO:0000256" key="1">
    <source>
        <dbReference type="ARBA" id="ARBA00023002"/>
    </source>
</evidence>
<name>A0ABS2AIB4_9ACTN</name>
<protein>
    <submittedName>
        <fullName evidence="2">Uncharacterized protein</fullName>
    </submittedName>
</protein>
<dbReference type="InterPro" id="IPR036188">
    <property type="entry name" value="FAD/NAD-bd_sf"/>
</dbReference>
<gene>
    <name evidence="2" type="ORF">JIG36_28990</name>
</gene>
<dbReference type="PANTHER" id="PTHR43539">
    <property type="entry name" value="FLAVIN-BINDING MONOOXYGENASE-LIKE PROTEIN (AFU_ORTHOLOGUE AFUA_4G09220)"/>
    <property type="match status" value="1"/>
</dbReference>
<dbReference type="Proteomes" id="UP000632138">
    <property type="component" value="Unassembled WGS sequence"/>
</dbReference>
<evidence type="ECO:0000313" key="3">
    <source>
        <dbReference type="Proteomes" id="UP000632138"/>
    </source>
</evidence>
<organism evidence="2 3">
    <name type="scientific">Paractinoplanes ovalisporus</name>
    <dbReference type="NCBI Taxonomy" id="2810368"/>
    <lineage>
        <taxon>Bacteria</taxon>
        <taxon>Bacillati</taxon>
        <taxon>Actinomycetota</taxon>
        <taxon>Actinomycetes</taxon>
        <taxon>Micromonosporales</taxon>
        <taxon>Micromonosporaceae</taxon>
        <taxon>Paractinoplanes</taxon>
    </lineage>
</organism>
<dbReference type="Gene3D" id="3.50.50.60">
    <property type="entry name" value="FAD/NAD(P)-binding domain"/>
    <property type="match status" value="1"/>
</dbReference>
<accession>A0ABS2AIB4</accession>
<evidence type="ECO:0000313" key="2">
    <source>
        <dbReference type="EMBL" id="MBM2619587.1"/>
    </source>
</evidence>
<keyword evidence="3" id="KW-1185">Reference proteome</keyword>
<dbReference type="SUPFAM" id="SSF51905">
    <property type="entry name" value="FAD/NAD(P)-binding domain"/>
    <property type="match status" value="1"/>
</dbReference>
<dbReference type="PANTHER" id="PTHR43539:SF78">
    <property type="entry name" value="FLAVIN-CONTAINING MONOOXYGENASE"/>
    <property type="match status" value="1"/>
</dbReference>
<dbReference type="RefSeq" id="WP_203379578.1">
    <property type="nucleotide sequence ID" value="NZ_JAENHP010000011.1"/>
</dbReference>
<dbReference type="EMBL" id="JAENHP010000011">
    <property type="protein sequence ID" value="MBM2619587.1"/>
    <property type="molecule type" value="Genomic_DNA"/>
</dbReference>